<name>A0A4Y2BK54_ARAVE</name>
<sequence>MSNKQDNGEWHFNLEYSRKHETQVTGKTALAQISNTNRQQFTNRNSNTTFNTARHITAHYLTKRIKLQREIPKTFALQRRSQSINTLLHSVIRTRSFHSVPDRT</sequence>
<proteinExistence type="predicted"/>
<dbReference type="EMBL" id="BGPR01000086">
    <property type="protein sequence ID" value="GBL92438.1"/>
    <property type="molecule type" value="Genomic_DNA"/>
</dbReference>
<protein>
    <submittedName>
        <fullName evidence="1">Uncharacterized protein</fullName>
    </submittedName>
</protein>
<evidence type="ECO:0000313" key="2">
    <source>
        <dbReference type="Proteomes" id="UP000499080"/>
    </source>
</evidence>
<comment type="caution">
    <text evidence="1">The sequence shown here is derived from an EMBL/GenBank/DDBJ whole genome shotgun (WGS) entry which is preliminary data.</text>
</comment>
<dbReference type="AlphaFoldDB" id="A0A4Y2BK54"/>
<gene>
    <name evidence="1" type="ORF">AVEN_174721_1</name>
</gene>
<accession>A0A4Y2BK54</accession>
<keyword evidence="2" id="KW-1185">Reference proteome</keyword>
<evidence type="ECO:0000313" key="1">
    <source>
        <dbReference type="EMBL" id="GBL92438.1"/>
    </source>
</evidence>
<organism evidence="1 2">
    <name type="scientific">Araneus ventricosus</name>
    <name type="common">Orbweaver spider</name>
    <name type="synonym">Epeira ventricosa</name>
    <dbReference type="NCBI Taxonomy" id="182803"/>
    <lineage>
        <taxon>Eukaryota</taxon>
        <taxon>Metazoa</taxon>
        <taxon>Ecdysozoa</taxon>
        <taxon>Arthropoda</taxon>
        <taxon>Chelicerata</taxon>
        <taxon>Arachnida</taxon>
        <taxon>Araneae</taxon>
        <taxon>Araneomorphae</taxon>
        <taxon>Entelegynae</taxon>
        <taxon>Araneoidea</taxon>
        <taxon>Araneidae</taxon>
        <taxon>Araneus</taxon>
    </lineage>
</organism>
<dbReference type="Proteomes" id="UP000499080">
    <property type="component" value="Unassembled WGS sequence"/>
</dbReference>
<reference evidence="1 2" key="1">
    <citation type="journal article" date="2019" name="Sci. Rep.">
        <title>Orb-weaving spider Araneus ventricosus genome elucidates the spidroin gene catalogue.</title>
        <authorList>
            <person name="Kono N."/>
            <person name="Nakamura H."/>
            <person name="Ohtoshi R."/>
            <person name="Moran D.A.P."/>
            <person name="Shinohara A."/>
            <person name="Yoshida Y."/>
            <person name="Fujiwara M."/>
            <person name="Mori M."/>
            <person name="Tomita M."/>
            <person name="Arakawa K."/>
        </authorList>
    </citation>
    <scope>NUCLEOTIDE SEQUENCE [LARGE SCALE GENOMIC DNA]</scope>
</reference>